<gene>
    <name evidence="2" type="ORF">F2Q65_10425</name>
</gene>
<keyword evidence="3" id="KW-1185">Reference proteome</keyword>
<dbReference type="Proteomes" id="UP000322981">
    <property type="component" value="Unassembled WGS sequence"/>
</dbReference>
<feature type="region of interest" description="Disordered" evidence="1">
    <location>
        <begin position="64"/>
        <end position="83"/>
    </location>
</feature>
<evidence type="ECO:0000313" key="3">
    <source>
        <dbReference type="Proteomes" id="UP000322981"/>
    </source>
</evidence>
<accession>A0A5M8FMM8</accession>
<reference evidence="2 3" key="1">
    <citation type="submission" date="2019-09" db="EMBL/GenBank/DDBJ databases">
        <title>Whole-genome sequence of the purple sulfur bacterium Thiohalocapsa marina DSM 19078.</title>
        <authorList>
            <person name="Kyndt J.A."/>
            <person name="Meyer T.E."/>
        </authorList>
    </citation>
    <scope>NUCLEOTIDE SEQUENCE [LARGE SCALE GENOMIC DNA]</scope>
    <source>
        <strain evidence="2 3">DSM 19078</strain>
    </source>
</reference>
<evidence type="ECO:0000256" key="1">
    <source>
        <dbReference type="SAM" id="MobiDB-lite"/>
    </source>
</evidence>
<dbReference type="RefSeq" id="WP_150093096.1">
    <property type="nucleotide sequence ID" value="NZ_VWXX01000014.1"/>
</dbReference>
<dbReference type="OrthoDB" id="9779930at2"/>
<name>A0A5M8FMM8_9GAMM</name>
<organism evidence="2 3">
    <name type="scientific">Thiohalocapsa marina</name>
    <dbReference type="NCBI Taxonomy" id="424902"/>
    <lineage>
        <taxon>Bacteria</taxon>
        <taxon>Pseudomonadati</taxon>
        <taxon>Pseudomonadota</taxon>
        <taxon>Gammaproteobacteria</taxon>
        <taxon>Chromatiales</taxon>
        <taxon>Chromatiaceae</taxon>
        <taxon>Thiohalocapsa</taxon>
    </lineage>
</organism>
<comment type="caution">
    <text evidence="2">The sequence shown here is derived from an EMBL/GenBank/DDBJ whole genome shotgun (WGS) entry which is preliminary data.</text>
</comment>
<evidence type="ECO:0008006" key="4">
    <source>
        <dbReference type="Google" id="ProtNLM"/>
    </source>
</evidence>
<evidence type="ECO:0000313" key="2">
    <source>
        <dbReference type="EMBL" id="KAA6184946.1"/>
    </source>
</evidence>
<proteinExistence type="predicted"/>
<protein>
    <recommendedName>
        <fullName evidence="4">Mutator family transposase</fullName>
    </recommendedName>
</protein>
<sequence length="83" mass="9057">MLRNLKVLGLEVGPKLAVGDGALRFWNALDQVYPDTRHQRCWFHNMGIVPNALPKILQGKAKAHLHSANPIESTSPPPAIAPA</sequence>
<dbReference type="AlphaFoldDB" id="A0A5M8FMM8"/>
<dbReference type="EMBL" id="VWXX01000014">
    <property type="protein sequence ID" value="KAA6184946.1"/>
    <property type="molecule type" value="Genomic_DNA"/>
</dbReference>